<organism evidence="2 3">
    <name type="scientific">Theobroma cacao</name>
    <name type="common">Cacao</name>
    <name type="synonym">Cocoa</name>
    <dbReference type="NCBI Taxonomy" id="3641"/>
    <lineage>
        <taxon>Eukaryota</taxon>
        <taxon>Viridiplantae</taxon>
        <taxon>Streptophyta</taxon>
        <taxon>Embryophyta</taxon>
        <taxon>Tracheophyta</taxon>
        <taxon>Spermatophyta</taxon>
        <taxon>Magnoliopsida</taxon>
        <taxon>eudicotyledons</taxon>
        <taxon>Gunneridae</taxon>
        <taxon>Pentapetalae</taxon>
        <taxon>rosids</taxon>
        <taxon>malvids</taxon>
        <taxon>Malvales</taxon>
        <taxon>Malvaceae</taxon>
        <taxon>Byttnerioideae</taxon>
        <taxon>Theobroma</taxon>
    </lineage>
</organism>
<dbReference type="SUPFAM" id="SSF56672">
    <property type="entry name" value="DNA/RNA polymerases"/>
    <property type="match status" value="1"/>
</dbReference>
<dbReference type="PANTHER" id="PTHR11439:SF502">
    <property type="entry name" value="SECRETED RXLR EFFECTOR PROTEIN 161-LIKE"/>
    <property type="match status" value="1"/>
</dbReference>
<name>A0AB32W6G5_THECC</name>
<sequence>MEQEMQMIDKNGTWILVDKPEERFLRSANEPTLYVYKSSELVRVIISLYVDDLLITSVDDNILSDCKTKLMREFEMSDLGEMHYFLGLQFIQSADSICIHQKKYATKLLKRFHMENCKSVETPLTSNSKLSKDDGTPKAIYAKPSHNHYLAAKRVLRYIKGTVDYGLRFEKDKSSELVGFCDNDWAVSLDDSKST</sequence>
<dbReference type="Gramene" id="Tc01v2_t021790.1">
    <property type="protein sequence ID" value="Tc01v2_p021790.1"/>
    <property type="gene ID" value="Tc01v2_g021790"/>
</dbReference>
<reference evidence="2" key="1">
    <citation type="journal article" date="1997" name="Nucleic Acids Res.">
        <title>tRNAscan-SE: a program for improved detection of transfer RNA genes in genomic sequence.</title>
        <authorList>
            <person name="Lowe T.M."/>
            <person name="Eddy S.R."/>
        </authorList>
    </citation>
    <scope>NUCLEOTIDE SEQUENCE [LARGE SCALE GENOMIC DNA]</scope>
    <source>
        <strain evidence="2">r\B97-61/B2</strain>
    </source>
</reference>
<evidence type="ECO:0000313" key="2">
    <source>
        <dbReference type="Proteomes" id="UP000694886"/>
    </source>
</evidence>
<dbReference type="Proteomes" id="UP000694886">
    <property type="component" value="Chromosome 1"/>
</dbReference>
<dbReference type="GeneID" id="108661409"/>
<evidence type="ECO:0000259" key="1">
    <source>
        <dbReference type="Pfam" id="PF07727"/>
    </source>
</evidence>
<dbReference type="PANTHER" id="PTHR11439">
    <property type="entry name" value="GAG-POL-RELATED RETROTRANSPOSON"/>
    <property type="match status" value="1"/>
</dbReference>
<dbReference type="KEGG" id="tcc:108661409"/>
<feature type="domain" description="Reverse transcriptase Ty1/copia-type" evidence="1">
    <location>
        <begin position="21"/>
        <end position="124"/>
    </location>
</feature>
<evidence type="ECO:0000313" key="3">
    <source>
        <dbReference type="RefSeq" id="XP_017973496.1"/>
    </source>
</evidence>
<gene>
    <name evidence="3" type="primary">LOC108661409</name>
</gene>
<accession>A0AB32W6G5</accession>
<dbReference type="RefSeq" id="XP_017973496.1">
    <property type="nucleotide sequence ID" value="XM_018118007.1"/>
</dbReference>
<protein>
    <submittedName>
        <fullName evidence="3">Uncharacterized mitochondrial protein AtMg00810-like</fullName>
    </submittedName>
</protein>
<dbReference type="Pfam" id="PF07727">
    <property type="entry name" value="RVT_2"/>
    <property type="match status" value="1"/>
</dbReference>
<reference evidence="3" key="2">
    <citation type="submission" date="2025-08" db="UniProtKB">
        <authorList>
            <consortium name="RefSeq"/>
        </authorList>
    </citation>
    <scope>IDENTIFICATION</scope>
</reference>
<dbReference type="InterPro" id="IPR013103">
    <property type="entry name" value="RVT_2"/>
</dbReference>
<proteinExistence type="predicted"/>
<dbReference type="InterPro" id="IPR043502">
    <property type="entry name" value="DNA/RNA_pol_sf"/>
</dbReference>
<dbReference type="AlphaFoldDB" id="A0AB32W6G5"/>